<keyword evidence="1" id="KW-1133">Transmembrane helix</keyword>
<feature type="transmembrane region" description="Helical" evidence="1">
    <location>
        <begin position="44"/>
        <end position="62"/>
    </location>
</feature>
<evidence type="ECO:0000313" key="2">
    <source>
        <dbReference type="EMBL" id="SFS75273.1"/>
    </source>
</evidence>
<accession>A0A1I6SEE4</accession>
<organism evidence="2 3">
    <name type="scientific">Halostagnicola kamekurae</name>
    <dbReference type="NCBI Taxonomy" id="619731"/>
    <lineage>
        <taxon>Archaea</taxon>
        <taxon>Methanobacteriati</taxon>
        <taxon>Methanobacteriota</taxon>
        <taxon>Stenosarchaea group</taxon>
        <taxon>Halobacteria</taxon>
        <taxon>Halobacteriales</taxon>
        <taxon>Natrialbaceae</taxon>
        <taxon>Halostagnicola</taxon>
    </lineage>
</organism>
<dbReference type="Proteomes" id="UP000199199">
    <property type="component" value="Unassembled WGS sequence"/>
</dbReference>
<dbReference type="AlphaFoldDB" id="A0A1I6SEE4"/>
<keyword evidence="3" id="KW-1185">Reference proteome</keyword>
<dbReference type="OrthoDB" id="376717at2157"/>
<sequence length="70" mass="7751">MSERSDRFLILLIAATGLLVLLVGWELAIVEALQRDLAGRVEVVLYVSVIAVFLLVGVGAWVETRRIDEN</sequence>
<evidence type="ECO:0000256" key="1">
    <source>
        <dbReference type="SAM" id="Phobius"/>
    </source>
</evidence>
<dbReference type="RefSeq" id="WP_092905043.1">
    <property type="nucleotide sequence ID" value="NZ_FOZS01000002.1"/>
</dbReference>
<dbReference type="EMBL" id="FOZS01000002">
    <property type="protein sequence ID" value="SFS75273.1"/>
    <property type="molecule type" value="Genomic_DNA"/>
</dbReference>
<protein>
    <submittedName>
        <fullName evidence="2">Uncharacterized protein</fullName>
    </submittedName>
</protein>
<reference evidence="3" key="1">
    <citation type="submission" date="2016-10" db="EMBL/GenBank/DDBJ databases">
        <authorList>
            <person name="Varghese N."/>
            <person name="Submissions S."/>
        </authorList>
    </citation>
    <scope>NUCLEOTIDE SEQUENCE [LARGE SCALE GENOMIC DNA]</scope>
    <source>
        <strain evidence="3">DSM 22427</strain>
    </source>
</reference>
<name>A0A1I6SEE4_9EURY</name>
<evidence type="ECO:0000313" key="3">
    <source>
        <dbReference type="Proteomes" id="UP000199199"/>
    </source>
</evidence>
<keyword evidence="1" id="KW-0812">Transmembrane</keyword>
<proteinExistence type="predicted"/>
<keyword evidence="1" id="KW-0472">Membrane</keyword>
<gene>
    <name evidence="2" type="ORF">SAMN04488556_2605</name>
</gene>